<feature type="compositionally biased region" description="Polar residues" evidence="1">
    <location>
        <begin position="1"/>
        <end position="10"/>
    </location>
</feature>
<evidence type="ECO:0000313" key="4">
    <source>
        <dbReference type="EMBL" id="KKN70985.1"/>
    </source>
</evidence>
<evidence type="ECO:0000256" key="1">
    <source>
        <dbReference type="SAM" id="MobiDB-lite"/>
    </source>
</evidence>
<keyword evidence="2" id="KW-0812">Transmembrane</keyword>
<gene>
    <name evidence="4" type="ORF">LCGC14_0425020</name>
</gene>
<name>A0A0F9SPM8_9ZZZZ</name>
<keyword evidence="2" id="KW-1133">Transmembrane helix</keyword>
<comment type="caution">
    <text evidence="4">The sequence shown here is derived from an EMBL/GenBank/DDBJ whole genome shotgun (WGS) entry which is preliminary data.</text>
</comment>
<dbReference type="AlphaFoldDB" id="A0A0F9SPM8"/>
<feature type="region of interest" description="Disordered" evidence="1">
    <location>
        <begin position="1"/>
        <end position="20"/>
    </location>
</feature>
<dbReference type="EMBL" id="LAZR01000392">
    <property type="protein sequence ID" value="KKN70985.1"/>
    <property type="molecule type" value="Genomic_DNA"/>
</dbReference>
<accession>A0A0F9SPM8</accession>
<feature type="domain" description="Putative Flp pilus-assembly TadG-like N-terminal" evidence="3">
    <location>
        <begin position="47"/>
        <end position="93"/>
    </location>
</feature>
<proteinExistence type="predicted"/>
<evidence type="ECO:0000256" key="2">
    <source>
        <dbReference type="SAM" id="Phobius"/>
    </source>
</evidence>
<organism evidence="4">
    <name type="scientific">marine sediment metagenome</name>
    <dbReference type="NCBI Taxonomy" id="412755"/>
    <lineage>
        <taxon>unclassified sequences</taxon>
        <taxon>metagenomes</taxon>
        <taxon>ecological metagenomes</taxon>
    </lineage>
</organism>
<feature type="transmembrane region" description="Helical" evidence="2">
    <location>
        <begin position="46"/>
        <end position="68"/>
    </location>
</feature>
<reference evidence="4" key="1">
    <citation type="journal article" date="2015" name="Nature">
        <title>Complex archaea that bridge the gap between prokaryotes and eukaryotes.</title>
        <authorList>
            <person name="Spang A."/>
            <person name="Saw J.H."/>
            <person name="Jorgensen S.L."/>
            <person name="Zaremba-Niedzwiedzka K."/>
            <person name="Martijn J."/>
            <person name="Lind A.E."/>
            <person name="van Eijk R."/>
            <person name="Schleper C."/>
            <person name="Guy L."/>
            <person name="Ettema T.J."/>
        </authorList>
    </citation>
    <scope>NUCLEOTIDE SEQUENCE</scope>
</reference>
<evidence type="ECO:0000259" key="3">
    <source>
        <dbReference type="Pfam" id="PF13400"/>
    </source>
</evidence>
<sequence length="460" mass="47097">MPKAPPTTNSNRRHAVAATAPHRTARLGRVRRLAGEALHRFVGDRIGSTSVIAAIMFPVVIGGIGLGVETGYWYMTQRELQHAADVAVHAAAVRKRSGDTTDGMRTAALYIANQTGFSGSSGNFIVNSPVATGPNAGDPDTVEVLLSQIEPRLFSAMFSNEPVDIGARAVAKINETAKACILALSPSASGAVTVSGSTSLSLTGCDVASNSNASDSFLMKGAATLSTGCIYSVGATVTTAALDLTDCDQPKEYAAAVADPYASVAEPMVQGTCQSKNVGKPNASTTLTPVENHPSGVAAMRFCNGLSIKGDVVFQPGLYIIEGGDFTVNGGSVDPANAGLVGSGVTFYLTNGAGLKLGGNTRMNLSAPTSGPFSGILFFGGRDQIAVAHTVAGTSDSILQGAIYMPAGDLKYRGNSSTGDGCTQIVGYTVDLSGNSTFESHCEEVGGSDIVSSALIRIIE</sequence>
<keyword evidence="2" id="KW-0472">Membrane</keyword>
<protein>
    <recommendedName>
        <fullName evidence="3">Putative Flp pilus-assembly TadG-like N-terminal domain-containing protein</fullName>
    </recommendedName>
</protein>
<dbReference type="Pfam" id="PF13400">
    <property type="entry name" value="Tad"/>
    <property type="match status" value="1"/>
</dbReference>
<dbReference type="InterPro" id="IPR028087">
    <property type="entry name" value="Tad_N"/>
</dbReference>